<proteinExistence type="predicted"/>
<evidence type="ECO:0000313" key="3">
    <source>
        <dbReference type="Proteomes" id="UP001150904"/>
    </source>
</evidence>
<name>A0A9W9T6Y9_9EURO</name>
<reference evidence="2" key="1">
    <citation type="submission" date="2022-12" db="EMBL/GenBank/DDBJ databases">
        <authorList>
            <person name="Petersen C."/>
        </authorList>
    </citation>
    <scope>NUCLEOTIDE SEQUENCE</scope>
    <source>
        <strain evidence="2">IBT 15544</strain>
    </source>
</reference>
<comment type="caution">
    <text evidence="2">The sequence shown here is derived from an EMBL/GenBank/DDBJ whole genome shotgun (WGS) entry which is preliminary data.</text>
</comment>
<dbReference type="RefSeq" id="XP_058310032.1">
    <property type="nucleotide sequence ID" value="XM_058450570.1"/>
</dbReference>
<dbReference type="AlphaFoldDB" id="A0A9W9T6Y9"/>
<evidence type="ECO:0000313" key="2">
    <source>
        <dbReference type="EMBL" id="KAJ5211862.1"/>
    </source>
</evidence>
<sequence length="137" mass="14824">MSKNRMPLYLVLAGAGAGGYYLYRSGGNVDGAKKEMKIDAEKAREKLPHGNNAQQAGANFGKEAGANIDEAVNNARSKFKLDERIPEAAEDGKKKFSDLSQEARNKLNEGIDKMDRTVEQKAAEAKGTASGWFSGKK</sequence>
<dbReference type="Gene3D" id="1.20.120.20">
    <property type="entry name" value="Apolipoprotein"/>
    <property type="match status" value="1"/>
</dbReference>
<reference evidence="2" key="2">
    <citation type="journal article" date="2023" name="IMA Fungus">
        <title>Comparative genomic study of the Penicillium genus elucidates a diverse pangenome and 15 lateral gene transfer events.</title>
        <authorList>
            <person name="Petersen C."/>
            <person name="Sorensen T."/>
            <person name="Nielsen M.R."/>
            <person name="Sondergaard T.E."/>
            <person name="Sorensen J.L."/>
            <person name="Fitzpatrick D.A."/>
            <person name="Frisvad J.C."/>
            <person name="Nielsen K.L."/>
        </authorList>
    </citation>
    <scope>NUCLEOTIDE SEQUENCE</scope>
    <source>
        <strain evidence="2">IBT 15544</strain>
    </source>
</reference>
<dbReference type="GeneID" id="83177871"/>
<feature type="compositionally biased region" description="Basic and acidic residues" evidence="1">
    <location>
        <begin position="107"/>
        <end position="124"/>
    </location>
</feature>
<protein>
    <recommendedName>
        <fullName evidence="4">Calcofluor white hypersensitive protein</fullName>
    </recommendedName>
</protein>
<organism evidence="2 3">
    <name type="scientific">Penicillium cinerascens</name>
    <dbReference type="NCBI Taxonomy" id="70096"/>
    <lineage>
        <taxon>Eukaryota</taxon>
        <taxon>Fungi</taxon>
        <taxon>Dikarya</taxon>
        <taxon>Ascomycota</taxon>
        <taxon>Pezizomycotina</taxon>
        <taxon>Eurotiomycetes</taxon>
        <taxon>Eurotiomycetidae</taxon>
        <taxon>Eurotiales</taxon>
        <taxon>Aspergillaceae</taxon>
        <taxon>Penicillium</taxon>
    </lineage>
</organism>
<dbReference type="OrthoDB" id="5355126at2759"/>
<evidence type="ECO:0000256" key="1">
    <source>
        <dbReference type="SAM" id="MobiDB-lite"/>
    </source>
</evidence>
<accession>A0A9W9T6Y9</accession>
<dbReference type="Proteomes" id="UP001150904">
    <property type="component" value="Unassembled WGS sequence"/>
</dbReference>
<evidence type="ECO:0008006" key="4">
    <source>
        <dbReference type="Google" id="ProtNLM"/>
    </source>
</evidence>
<gene>
    <name evidence="2" type="ORF">N7498_003508</name>
</gene>
<feature type="region of interest" description="Disordered" evidence="1">
    <location>
        <begin position="107"/>
        <end position="137"/>
    </location>
</feature>
<dbReference type="EMBL" id="JAPQKR010000008">
    <property type="protein sequence ID" value="KAJ5211862.1"/>
    <property type="molecule type" value="Genomic_DNA"/>
</dbReference>
<keyword evidence="3" id="KW-1185">Reference proteome</keyword>